<accession>K1XIW7</accession>
<dbReference type="AlphaFoldDB" id="K1XIW7"/>
<organism evidence="1">
    <name type="scientific">uncultured bacterium</name>
    <name type="common">gcode 4</name>
    <dbReference type="NCBI Taxonomy" id="1234023"/>
    <lineage>
        <taxon>Bacteria</taxon>
        <taxon>environmental samples</taxon>
    </lineage>
</organism>
<reference evidence="1" key="1">
    <citation type="journal article" date="2012" name="Science">
        <title>Fermentation, hydrogen, and sulfur metabolism in multiple uncultivated bacterial phyla.</title>
        <authorList>
            <person name="Wrighton K.C."/>
            <person name="Thomas B.C."/>
            <person name="Sharon I."/>
            <person name="Miller C.S."/>
            <person name="Castelle C.J."/>
            <person name="VerBerkmoes N.C."/>
            <person name="Wilkins M.J."/>
            <person name="Hettich R.L."/>
            <person name="Lipton M.S."/>
            <person name="Williams K.H."/>
            <person name="Long P.E."/>
            <person name="Banfield J.F."/>
        </authorList>
    </citation>
    <scope>NUCLEOTIDE SEQUENCE [LARGE SCALE GENOMIC DNA]</scope>
</reference>
<protein>
    <submittedName>
        <fullName evidence="1">Uncharacterized protein</fullName>
    </submittedName>
</protein>
<dbReference type="EMBL" id="AMFJ01036125">
    <property type="protein sequence ID" value="EKD25111.1"/>
    <property type="molecule type" value="Genomic_DNA"/>
</dbReference>
<comment type="caution">
    <text evidence="1">The sequence shown here is derived from an EMBL/GenBank/DDBJ whole genome shotgun (WGS) entry which is preliminary data.</text>
</comment>
<evidence type="ECO:0000313" key="1">
    <source>
        <dbReference type="EMBL" id="EKD25111.1"/>
    </source>
</evidence>
<proteinExistence type="predicted"/>
<name>K1XIW7_9BACT</name>
<sequence>MKKGYMVGLIVIAASLAGCTPKTVITAEPLTGDGEVITWEVLTGTELTGTGITDVTSSAMQEFTGEIDSWVVPVVTGSTEVTPTQSAVSAEVNTLIEQSKTQTGDTTKLNEEDIGLMEKIIQATQKIGK</sequence>
<dbReference type="PROSITE" id="PS51257">
    <property type="entry name" value="PROKAR_LIPOPROTEIN"/>
    <property type="match status" value="1"/>
</dbReference>
<gene>
    <name evidence="1" type="ORF">ACD_80C00118G0020</name>
</gene>